<evidence type="ECO:0000256" key="2">
    <source>
        <dbReference type="ARBA" id="ARBA00022540"/>
    </source>
</evidence>
<dbReference type="AlphaFoldDB" id="A0A1R2AXH7"/>
<dbReference type="GO" id="GO:0003729">
    <property type="term" value="F:mRNA binding"/>
    <property type="evidence" value="ECO:0007669"/>
    <property type="project" value="TreeGrafter"/>
</dbReference>
<dbReference type="Proteomes" id="UP000187209">
    <property type="component" value="Unassembled WGS sequence"/>
</dbReference>
<dbReference type="SMART" id="SM00543">
    <property type="entry name" value="MIF4G"/>
    <property type="match status" value="1"/>
</dbReference>
<dbReference type="Gene3D" id="1.25.40.180">
    <property type="match status" value="1"/>
</dbReference>
<reference evidence="5 6" key="1">
    <citation type="submission" date="2016-11" db="EMBL/GenBank/DDBJ databases">
        <title>The macronuclear genome of Stentor coeruleus: a giant cell with tiny introns.</title>
        <authorList>
            <person name="Slabodnick M."/>
            <person name="Ruby J.G."/>
            <person name="Reiff S.B."/>
            <person name="Swart E.C."/>
            <person name="Gosai S."/>
            <person name="Prabakaran S."/>
            <person name="Witkowska E."/>
            <person name="Larue G.E."/>
            <person name="Fisher S."/>
            <person name="Freeman R.M."/>
            <person name="Gunawardena J."/>
            <person name="Chu W."/>
            <person name="Stover N.A."/>
            <person name="Gregory B.D."/>
            <person name="Nowacki M."/>
            <person name="Derisi J."/>
            <person name="Roy S.W."/>
            <person name="Marshall W.F."/>
            <person name="Sood P."/>
        </authorList>
    </citation>
    <scope>NUCLEOTIDE SEQUENCE [LARGE SCALE GENOMIC DNA]</scope>
    <source>
        <strain evidence="5">WM001</strain>
    </source>
</reference>
<dbReference type="OrthoDB" id="347287at2759"/>
<accession>A0A1R2AXH7</accession>
<feature type="domain" description="MIF4G" evidence="4">
    <location>
        <begin position="254"/>
        <end position="475"/>
    </location>
</feature>
<dbReference type="InterPro" id="IPR016024">
    <property type="entry name" value="ARM-type_fold"/>
</dbReference>
<comment type="caution">
    <text evidence="5">The sequence shown here is derived from an EMBL/GenBank/DDBJ whole genome shotgun (WGS) entry which is preliminary data.</text>
</comment>
<dbReference type="Pfam" id="PF02854">
    <property type="entry name" value="MIF4G"/>
    <property type="match status" value="1"/>
</dbReference>
<protein>
    <recommendedName>
        <fullName evidence="4">MIF4G domain-containing protein</fullName>
    </recommendedName>
</protein>
<dbReference type="PANTHER" id="PTHR23253:SF9">
    <property type="entry name" value="EUKARYOTIC TRANSLATION INITIATION FACTOR 4 GAMMA 2"/>
    <property type="match status" value="1"/>
</dbReference>
<dbReference type="GO" id="GO:0003743">
    <property type="term" value="F:translation initiation factor activity"/>
    <property type="evidence" value="ECO:0007669"/>
    <property type="project" value="UniProtKB-KW"/>
</dbReference>
<gene>
    <name evidence="5" type="ORF">SteCoe_33101</name>
</gene>
<organism evidence="5 6">
    <name type="scientific">Stentor coeruleus</name>
    <dbReference type="NCBI Taxonomy" id="5963"/>
    <lineage>
        <taxon>Eukaryota</taxon>
        <taxon>Sar</taxon>
        <taxon>Alveolata</taxon>
        <taxon>Ciliophora</taxon>
        <taxon>Postciliodesmatophora</taxon>
        <taxon>Heterotrichea</taxon>
        <taxon>Heterotrichida</taxon>
        <taxon>Stentoridae</taxon>
        <taxon>Stentor</taxon>
    </lineage>
</organism>
<dbReference type="PANTHER" id="PTHR23253">
    <property type="entry name" value="EUKARYOTIC TRANSLATION INITIATION FACTOR 4 GAMMA"/>
    <property type="match status" value="1"/>
</dbReference>
<keyword evidence="2" id="KW-0396">Initiation factor</keyword>
<dbReference type="InterPro" id="IPR003890">
    <property type="entry name" value="MIF4G-like_typ-3"/>
</dbReference>
<sequence length="508" mass="58786">MIGNTVIPPGEPKSFIAVEHIKSVYLSEHKKTPSYAELSVEAKEFIPFNKITLNIQAAEFTPMNDSKDPISLVKKDPELLLQIKEFLPSSPEPEKPVISHINPPEILLNLVEVPEILTPTLVPNNDIVQITANNGDTQIDQPISSDFIEKHHYTIDEILTSYQEFVKIDNFFEIEKRLGDFSHRQVQVSKIIHRGSPHKKQKVKKEFLRYEEFKPTENDYWRKVKSAEEEKIHQQAIATTLKLTTSVDEREKIKRKIKITLNKLSPSNIEKLQPELVNLAKDSREALFFLVETLFDKSWAEVKYTPMYAQLCKYLKQEFEGHLFEGESPSKKNNNWFRYVLLNCVQAAFDDTSAMPHNPNDPEIHLHLAKKKTHGNIRFIGELLKVRIITAKIIQDIVETLINLQQCSPIDVDEEKIEVACVLVSTVGHFFEKKKLKGETDKIFKFLNEILELNQKVSSKVKFAIMNLIDERKSDWKKDTTELPKTVQEIRNEFQSVQAERNRVNSNY</sequence>
<proteinExistence type="inferred from homology"/>
<evidence type="ECO:0000259" key="4">
    <source>
        <dbReference type="SMART" id="SM00543"/>
    </source>
</evidence>
<comment type="similarity">
    <text evidence="1">Belongs to the eukaryotic initiation factor 4G family.</text>
</comment>
<keyword evidence="6" id="KW-1185">Reference proteome</keyword>
<dbReference type="SUPFAM" id="SSF48371">
    <property type="entry name" value="ARM repeat"/>
    <property type="match status" value="1"/>
</dbReference>
<dbReference type="EMBL" id="MPUH01001224">
    <property type="protein sequence ID" value="OMJ69228.1"/>
    <property type="molecule type" value="Genomic_DNA"/>
</dbReference>
<evidence type="ECO:0000256" key="1">
    <source>
        <dbReference type="ARBA" id="ARBA00005775"/>
    </source>
</evidence>
<evidence type="ECO:0000313" key="6">
    <source>
        <dbReference type="Proteomes" id="UP000187209"/>
    </source>
</evidence>
<dbReference type="GO" id="GO:0016281">
    <property type="term" value="C:eukaryotic translation initiation factor 4F complex"/>
    <property type="evidence" value="ECO:0007669"/>
    <property type="project" value="TreeGrafter"/>
</dbReference>
<evidence type="ECO:0000256" key="3">
    <source>
        <dbReference type="ARBA" id="ARBA00022917"/>
    </source>
</evidence>
<keyword evidence="3" id="KW-0648">Protein biosynthesis</keyword>
<name>A0A1R2AXH7_9CILI</name>
<evidence type="ECO:0000313" key="5">
    <source>
        <dbReference type="EMBL" id="OMJ69228.1"/>
    </source>
</evidence>